<sequence>MTSDMSKESLEEFQSPEQLLEWILDLWDSAILSDSEKSDILLKEIQLYIPC</sequence>
<dbReference type="RefSeq" id="WP_205168260.1">
    <property type="nucleotide sequence ID" value="NZ_JAFBDZ010000001.1"/>
</dbReference>
<protein>
    <submittedName>
        <fullName evidence="1">Uncharacterized protein</fullName>
    </submittedName>
</protein>
<gene>
    <name evidence="1" type="ORF">JOC86_000604</name>
</gene>
<comment type="caution">
    <text evidence="1">The sequence shown here is derived from an EMBL/GenBank/DDBJ whole genome shotgun (WGS) entry which is preliminary data.</text>
</comment>
<reference evidence="1 2" key="1">
    <citation type="submission" date="2021-01" db="EMBL/GenBank/DDBJ databases">
        <title>Genomic Encyclopedia of Type Strains, Phase IV (KMG-IV): sequencing the most valuable type-strain genomes for metagenomic binning, comparative biology and taxonomic classification.</title>
        <authorList>
            <person name="Goeker M."/>
        </authorList>
    </citation>
    <scope>NUCLEOTIDE SEQUENCE [LARGE SCALE GENOMIC DNA]</scope>
    <source>
        <strain evidence="1 2">DSM 24834</strain>
    </source>
</reference>
<organism evidence="1 2">
    <name type="scientific">Rossellomorea pakistanensis</name>
    <dbReference type="NCBI Taxonomy" id="992288"/>
    <lineage>
        <taxon>Bacteria</taxon>
        <taxon>Bacillati</taxon>
        <taxon>Bacillota</taxon>
        <taxon>Bacilli</taxon>
        <taxon>Bacillales</taxon>
        <taxon>Bacillaceae</taxon>
        <taxon>Rossellomorea</taxon>
    </lineage>
</organism>
<keyword evidence="2" id="KW-1185">Reference proteome</keyword>
<accession>A0ABS2N887</accession>
<dbReference type="Proteomes" id="UP001646157">
    <property type="component" value="Unassembled WGS sequence"/>
</dbReference>
<proteinExistence type="predicted"/>
<dbReference type="EMBL" id="JAFBDZ010000001">
    <property type="protein sequence ID" value="MBM7584067.1"/>
    <property type="molecule type" value="Genomic_DNA"/>
</dbReference>
<evidence type="ECO:0000313" key="2">
    <source>
        <dbReference type="Proteomes" id="UP001646157"/>
    </source>
</evidence>
<evidence type="ECO:0000313" key="1">
    <source>
        <dbReference type="EMBL" id="MBM7584067.1"/>
    </source>
</evidence>
<name>A0ABS2N887_9BACI</name>